<protein>
    <submittedName>
        <fullName evidence="1">Uncharacterized protein</fullName>
    </submittedName>
</protein>
<comment type="caution">
    <text evidence="1">The sequence shown here is derived from an EMBL/GenBank/DDBJ whole genome shotgun (WGS) entry which is preliminary data.</text>
</comment>
<reference evidence="1" key="1">
    <citation type="submission" date="2020-08" db="EMBL/GenBank/DDBJ databases">
        <title>Genome public.</title>
        <authorList>
            <person name="Liu C."/>
            <person name="Sun Q."/>
        </authorList>
    </citation>
    <scope>NUCLEOTIDE SEQUENCE</scope>
    <source>
        <strain evidence="1">NSJ-15</strain>
    </source>
</reference>
<name>A0A8J6P3M2_9FIRM</name>
<evidence type="ECO:0000313" key="2">
    <source>
        <dbReference type="Proteomes" id="UP000632659"/>
    </source>
</evidence>
<sequence>MTGERLAEEIKIYQGISRICFIIADIWEHESNAQLAIRARKKQEYIKKAQISREKAHKRYLEYVSVYFPDK</sequence>
<dbReference type="RefSeq" id="WP_187536887.1">
    <property type="nucleotide sequence ID" value="NZ_JACRTL010000011.1"/>
</dbReference>
<accession>A0A8J6P3M2</accession>
<dbReference type="Proteomes" id="UP000632659">
    <property type="component" value="Unassembled WGS sequence"/>
</dbReference>
<proteinExistence type="predicted"/>
<keyword evidence="2" id="KW-1185">Reference proteome</keyword>
<dbReference type="AlphaFoldDB" id="A0A8J6P3M2"/>
<organism evidence="1 2">
    <name type="scientific">Massiliimalia timonensis</name>
    <dbReference type="NCBI Taxonomy" id="1987501"/>
    <lineage>
        <taxon>Bacteria</taxon>
        <taxon>Bacillati</taxon>
        <taxon>Bacillota</taxon>
        <taxon>Clostridia</taxon>
        <taxon>Eubacteriales</taxon>
        <taxon>Oscillospiraceae</taxon>
        <taxon>Massiliimalia</taxon>
    </lineage>
</organism>
<dbReference type="EMBL" id="JACRTL010000011">
    <property type="protein sequence ID" value="MBC8612066.1"/>
    <property type="molecule type" value="Genomic_DNA"/>
</dbReference>
<gene>
    <name evidence="1" type="ORF">H8702_13290</name>
</gene>
<evidence type="ECO:0000313" key="1">
    <source>
        <dbReference type="EMBL" id="MBC8612066.1"/>
    </source>
</evidence>